<proteinExistence type="predicted"/>
<gene>
    <name evidence="1" type="ORF">UFOPK2169_01753</name>
</gene>
<dbReference type="AlphaFoldDB" id="A0A6J6M2I1"/>
<reference evidence="1" key="1">
    <citation type="submission" date="2020-05" db="EMBL/GenBank/DDBJ databases">
        <authorList>
            <person name="Chiriac C."/>
            <person name="Salcher M."/>
            <person name="Ghai R."/>
            <person name="Kavagutti S V."/>
        </authorList>
    </citation>
    <scope>NUCLEOTIDE SEQUENCE</scope>
</reference>
<evidence type="ECO:0000313" key="1">
    <source>
        <dbReference type="EMBL" id="CAB4666915.1"/>
    </source>
</evidence>
<organism evidence="1">
    <name type="scientific">freshwater metagenome</name>
    <dbReference type="NCBI Taxonomy" id="449393"/>
    <lineage>
        <taxon>unclassified sequences</taxon>
        <taxon>metagenomes</taxon>
        <taxon>ecological metagenomes</taxon>
    </lineage>
</organism>
<sequence>MRLLRGWGNLTASCVAMVLLSSVIAYSSVGATQAQSEAGLPDNFRFVMAWSGGLTYPGSRLAVAPDQLTGVSGYGPACTSTVDPLCLVSAARLSVKQTFTRSQDGSYGLKWNSVFPHCSTDSQFNCISNVIIRDSLSGNEEKAILAWEQPTSRNFYYPTAPFVGDRSRGIPDGGLIPVYRTTLLELRRNPQQSSLNTGLQVTFAVQGQSKHARCETRLEKASPACSNDRRLKPRDFVQSVALDVTATSNPYYPSDVALPSSASFEVTVRIEPKFVPQGWVNGRMRTPRFQQRTIPGGVELTFSGEVASRPSPEVQLDCSMYSRATGELRSFFEQAWAIYRRGLPKMDVCSPSGRVEGTADPVVSFGFEHLIHREAFGSSSSSDRNWTVPLAREAIEISGDRMGDVRNVWSLSWRPLDLFWDPGASGSPCTANGLVGFVTTNSAMYSEYPVFDPTSNRMRFMVIGAHYLQDGSVNQGYVAMTMRRDFAVCQWGVDPATSSLNAEITDPYTGARNPSAIRTAIDGEYFRLEADGVTFSTPELVLRPSVNKNTRSRNVRTSGRATLKISEIVKIQRNIVPSWRLVGSSKCRIPIATPDILRLPKNGRCSVLLTEYNKRTKKSVVTLLRVQR</sequence>
<name>A0A6J6M2I1_9ZZZZ</name>
<dbReference type="EMBL" id="CAEZWE010000114">
    <property type="protein sequence ID" value="CAB4666915.1"/>
    <property type="molecule type" value="Genomic_DNA"/>
</dbReference>
<accession>A0A6J6M2I1</accession>
<protein>
    <submittedName>
        <fullName evidence="1">Unannotated protein</fullName>
    </submittedName>
</protein>